<organism evidence="1 2">
    <name type="scientific">Pyrolobus fumarii (strain DSM 11204 / 1A)</name>
    <dbReference type="NCBI Taxonomy" id="694429"/>
    <lineage>
        <taxon>Archaea</taxon>
        <taxon>Thermoproteota</taxon>
        <taxon>Thermoprotei</taxon>
        <taxon>Desulfurococcales</taxon>
        <taxon>Pyrodictiaceae</taxon>
        <taxon>Pyrolobus</taxon>
    </lineage>
</organism>
<dbReference type="eggNOG" id="arCOG03409">
    <property type="taxonomic scope" value="Archaea"/>
</dbReference>
<gene>
    <name evidence="1" type="ordered locus">Pyrfu_0452</name>
</gene>
<evidence type="ECO:0000313" key="2">
    <source>
        <dbReference type="Proteomes" id="UP000001037"/>
    </source>
</evidence>
<accession>G0EG75</accession>
<protein>
    <submittedName>
        <fullName evidence="1">Uncharacterized protein</fullName>
    </submittedName>
</protein>
<dbReference type="KEGG" id="pfm:Pyrfu_0452"/>
<dbReference type="Proteomes" id="UP000001037">
    <property type="component" value="Chromosome"/>
</dbReference>
<dbReference type="InParanoid" id="G0EG75"/>
<keyword evidence="2" id="KW-1185">Reference proteome</keyword>
<dbReference type="STRING" id="694429.Pyrfu_0452"/>
<name>G0EG75_PYRF1</name>
<proteinExistence type="predicted"/>
<dbReference type="RefSeq" id="WP_014026000.1">
    <property type="nucleotide sequence ID" value="NC_015931.1"/>
</dbReference>
<dbReference type="GeneID" id="52281851"/>
<evidence type="ECO:0000313" key="1">
    <source>
        <dbReference type="EMBL" id="AEM38323.1"/>
    </source>
</evidence>
<dbReference type="HOGENOM" id="CLU_2968593_0_0_2"/>
<sequence>MVGGLAAQPHLVSRAEELRALASLAERGTHLPVLLHGPEAYKKTRLPREPPTAQTGIW</sequence>
<reference evidence="1 2" key="1">
    <citation type="journal article" date="2011" name="Stand. Genomic Sci.">
        <title>Complete genome sequence of the hyperthermophilic chemolithoautotroph Pyrolobus fumarii type strain (1A).</title>
        <authorList>
            <person name="Anderson I."/>
            <person name="Goker M."/>
            <person name="Nolan M."/>
            <person name="Lucas S."/>
            <person name="Hammon N."/>
            <person name="Deshpande S."/>
            <person name="Cheng J.F."/>
            <person name="Tapia R."/>
            <person name="Han C."/>
            <person name="Goodwin L."/>
            <person name="Pitluck S."/>
            <person name="Huntemann M."/>
            <person name="Liolios K."/>
            <person name="Ivanova N."/>
            <person name="Pagani I."/>
            <person name="Mavromatis K."/>
            <person name="Ovchinikova G."/>
            <person name="Pati A."/>
            <person name="Chen A."/>
            <person name="Palaniappan K."/>
            <person name="Land M."/>
            <person name="Hauser L."/>
            <person name="Brambilla E.M."/>
            <person name="Huber H."/>
            <person name="Yasawong M."/>
            <person name="Rohde M."/>
            <person name="Spring S."/>
            <person name="Abt B."/>
            <person name="Sikorski J."/>
            <person name="Wirth R."/>
            <person name="Detter J.C."/>
            <person name="Woyke T."/>
            <person name="Bristow J."/>
            <person name="Eisen J.A."/>
            <person name="Markowitz V."/>
            <person name="Hugenholtz P."/>
            <person name="Kyrpides N.C."/>
            <person name="Klenk H.P."/>
            <person name="Lapidus A."/>
        </authorList>
    </citation>
    <scope>NUCLEOTIDE SEQUENCE [LARGE SCALE GENOMIC DNA]</scope>
    <source>
        <strain evidence="2">DSM 11204 / 1A</strain>
    </source>
</reference>
<dbReference type="AlphaFoldDB" id="G0EG75"/>
<dbReference type="EMBL" id="CP002838">
    <property type="protein sequence ID" value="AEM38323.1"/>
    <property type="molecule type" value="Genomic_DNA"/>
</dbReference>